<accession>Q0K3Z1</accession>
<dbReference type="PANTHER" id="PTHR42928:SF5">
    <property type="entry name" value="BLR1237 PROTEIN"/>
    <property type="match status" value="1"/>
</dbReference>
<evidence type="ECO:0000256" key="2">
    <source>
        <dbReference type="SAM" id="SignalP"/>
    </source>
</evidence>
<dbReference type="EMBL" id="AM260480">
    <property type="protein sequence ID" value="CAJ95283.1"/>
    <property type="molecule type" value="Genomic_DNA"/>
</dbReference>
<dbReference type="Gene3D" id="3.40.190.150">
    <property type="entry name" value="Bordetella uptake gene, domain 1"/>
    <property type="match status" value="1"/>
</dbReference>
<proteinExistence type="inferred from homology"/>
<sequence length="332" mass="34312">MDAIQPLRRLAAGMLACAALMPLPVLAAPDNAARFPDHPIRIIVPFSAGGVVDSVTRITAENMAKVLKQPVIVENKTGAGGAIGADFVARSPADGYTLLAVSPSYVVGPMLNPSIQGKSGKDFRAVAGIGAVPNVIVVPASSPLRTLPELLDAARSKPGTLTYASAGVGTSNHLSAELLAQMTHVKLTHVPYKGQPEAMSDLLGARVSMMALTSAIARQQVQSGKLRALAVTSAKRSAVMPDVPTVAEAARLPGYEVGGWFGLVAPQGTPDAVVRKLAEAAAQATADPATARRLAELGMDLAPQSTAAFDRFLDTETKKWTGVLKTAGITAQ</sequence>
<evidence type="ECO:0000256" key="1">
    <source>
        <dbReference type="ARBA" id="ARBA00006987"/>
    </source>
</evidence>
<evidence type="ECO:0000313" key="3">
    <source>
        <dbReference type="EMBL" id="CAJ95283.1"/>
    </source>
</evidence>
<feature type="chain" id="PRO_5004174435" evidence="2">
    <location>
        <begin position="28"/>
        <end position="332"/>
    </location>
</feature>
<dbReference type="RefSeq" id="WP_011616632.1">
    <property type="nucleotide sequence ID" value="NC_008314.1"/>
</dbReference>
<dbReference type="InterPro" id="IPR042100">
    <property type="entry name" value="Bug_dom1"/>
</dbReference>
<dbReference type="Pfam" id="PF03401">
    <property type="entry name" value="TctC"/>
    <property type="match status" value="1"/>
</dbReference>
<dbReference type="Gene3D" id="3.40.190.10">
    <property type="entry name" value="Periplasmic binding protein-like II"/>
    <property type="match status" value="1"/>
</dbReference>
<reference evidence="3 5" key="1">
    <citation type="journal article" date="2006" name="Nat. Biotechnol.">
        <title>Genome sequence of the bioplastic-producing 'Knallgas' bacterium Ralstonia eutropha H16.</title>
        <authorList>
            <person name="Pohlmann A."/>
            <person name="Fricke W.F."/>
            <person name="Reinecke F."/>
            <person name="Kusian B."/>
            <person name="Liesegang H."/>
            <person name="Cramm R."/>
            <person name="Eitinger T."/>
            <person name="Ewering C."/>
            <person name="Potter M."/>
            <person name="Schwartz E."/>
            <person name="Strittmatter A."/>
            <person name="Voss I."/>
            <person name="Gottschalk G."/>
            <person name="Steinbuechel A."/>
            <person name="Friedrich B."/>
            <person name="Bowien B."/>
        </authorList>
    </citation>
    <scope>NUCLEOTIDE SEQUENCE [LARGE SCALE GENOMIC DNA]</scope>
    <source>
        <strain evidence="5">ATCC 17699 / DSM 428 / KCTC 22496 / NCIMB 10442 / H16 / Stanier 337</strain>
        <strain evidence="3">H16</strain>
    </source>
</reference>
<organism evidence="3 5">
    <name type="scientific">Cupriavidus necator (strain ATCC 17699 / DSM 428 / KCTC 22496 / NCIMB 10442 / H16 / Stanier 337)</name>
    <name type="common">Ralstonia eutropha</name>
    <dbReference type="NCBI Taxonomy" id="381666"/>
    <lineage>
        <taxon>Bacteria</taxon>
        <taxon>Pseudomonadati</taxon>
        <taxon>Pseudomonadota</taxon>
        <taxon>Betaproteobacteria</taxon>
        <taxon>Burkholderiales</taxon>
        <taxon>Burkholderiaceae</taxon>
        <taxon>Cupriavidus</taxon>
    </lineage>
</organism>
<keyword evidence="5" id="KW-1185">Reference proteome</keyword>
<dbReference type="InterPro" id="IPR005064">
    <property type="entry name" value="BUG"/>
</dbReference>
<reference evidence="4 6" key="2">
    <citation type="submission" date="2019-04" db="EMBL/GenBank/DDBJ databases">
        <title>Long-read de novo sequencing of Cupriavidus necator H16.</title>
        <authorList>
            <person name="Little G.T."/>
            <person name="Ehsaan M."/>
            <person name="Arenas-Lopez C."/>
            <person name="Jawed K."/>
            <person name="Winzer K."/>
            <person name="Kovacs K."/>
            <person name="Malys N."/>
            <person name="Minton N.P."/>
        </authorList>
    </citation>
    <scope>NUCLEOTIDE SEQUENCE [LARGE SCALE GENOMIC DNA]</scope>
    <source>
        <strain evidence="4 6">H16</strain>
    </source>
</reference>
<dbReference type="HOGENOM" id="CLU_045683_0_1_4"/>
<keyword evidence="2" id="KW-0732">Signal</keyword>
<dbReference type="PIRSF" id="PIRSF017082">
    <property type="entry name" value="YflP"/>
    <property type="match status" value="1"/>
</dbReference>
<dbReference type="KEGG" id="reh:H16_B0486"/>
<evidence type="ECO:0000313" key="6">
    <source>
        <dbReference type="Proteomes" id="UP000296079"/>
    </source>
</evidence>
<evidence type="ECO:0000313" key="4">
    <source>
        <dbReference type="EMBL" id="QCC03198.1"/>
    </source>
</evidence>
<feature type="signal peptide" evidence="2">
    <location>
        <begin position="1"/>
        <end position="27"/>
    </location>
</feature>
<dbReference type="AlphaFoldDB" id="Q0K3Z1"/>
<dbReference type="PANTHER" id="PTHR42928">
    <property type="entry name" value="TRICARBOXYLATE-BINDING PROTEIN"/>
    <property type="match status" value="1"/>
</dbReference>
<evidence type="ECO:0000313" key="5">
    <source>
        <dbReference type="Proteomes" id="UP000008210"/>
    </source>
</evidence>
<gene>
    <name evidence="3" type="ordered locus">H16_B0486</name>
    <name evidence="4" type="ORF">E6A55_21595</name>
</gene>
<dbReference type="EMBL" id="CP039288">
    <property type="protein sequence ID" value="QCC03198.1"/>
    <property type="molecule type" value="Genomic_DNA"/>
</dbReference>
<dbReference type="STRING" id="381666.H16_B0486"/>
<protein>
    <submittedName>
        <fullName evidence="3">Probable extra-cytoplasmic solute receptor</fullName>
    </submittedName>
    <submittedName>
        <fullName evidence="4">Tripartite tricarboxylate transporter substrate binding protein</fullName>
    </submittedName>
</protein>
<name>Q0K3Z1_CUPNH</name>
<comment type="similarity">
    <text evidence="1">Belongs to the UPF0065 (bug) family.</text>
</comment>
<dbReference type="SUPFAM" id="SSF53850">
    <property type="entry name" value="Periplasmic binding protein-like II"/>
    <property type="match status" value="1"/>
</dbReference>
<dbReference type="eggNOG" id="COG3181">
    <property type="taxonomic scope" value="Bacteria"/>
</dbReference>
<dbReference type="Proteomes" id="UP000008210">
    <property type="component" value="Chromosome 2"/>
</dbReference>
<keyword evidence="3" id="KW-0675">Receptor</keyword>
<dbReference type="OrthoDB" id="8678477at2"/>
<dbReference type="Proteomes" id="UP000296079">
    <property type="component" value="Chromosome 2"/>
</dbReference>
<dbReference type="CDD" id="cd13578">
    <property type="entry name" value="PBP2_Bug27"/>
    <property type="match status" value="1"/>
</dbReference>